<sequence length="83" mass="9725">MVKAKALSGLQRDVLKLYRMCIRACHKKPEDTRMNFVLFARQEFRKFSSIKTKDFTVIEHLLRKGARNLDLYANPGVRNVNIN</sequence>
<evidence type="ECO:0000313" key="6">
    <source>
        <dbReference type="EMBL" id="ODQ64402.1"/>
    </source>
</evidence>
<dbReference type="AlphaFoldDB" id="A0A1E3PHI4"/>
<dbReference type="PANTHER" id="PTHR13675">
    <property type="entry name" value="LYR MOTIF-CONTAINING PROTEIN 2"/>
    <property type="match status" value="1"/>
</dbReference>
<reference evidence="6 7" key="1">
    <citation type="journal article" date="2016" name="Proc. Natl. Acad. Sci. U.S.A.">
        <title>Comparative genomics of biotechnologically important yeasts.</title>
        <authorList>
            <person name="Riley R."/>
            <person name="Haridas S."/>
            <person name="Wolfe K.H."/>
            <person name="Lopes M.R."/>
            <person name="Hittinger C.T."/>
            <person name="Goeker M."/>
            <person name="Salamov A.A."/>
            <person name="Wisecaver J.H."/>
            <person name="Long T.M."/>
            <person name="Calvey C.H."/>
            <person name="Aerts A.L."/>
            <person name="Barry K.W."/>
            <person name="Choi C."/>
            <person name="Clum A."/>
            <person name="Coughlan A.Y."/>
            <person name="Deshpande S."/>
            <person name="Douglass A.P."/>
            <person name="Hanson S.J."/>
            <person name="Klenk H.-P."/>
            <person name="LaButti K.M."/>
            <person name="Lapidus A."/>
            <person name="Lindquist E.A."/>
            <person name="Lipzen A.M."/>
            <person name="Meier-Kolthoff J.P."/>
            <person name="Ohm R.A."/>
            <person name="Otillar R.P."/>
            <person name="Pangilinan J.L."/>
            <person name="Peng Y."/>
            <person name="Rokas A."/>
            <person name="Rosa C.A."/>
            <person name="Scheuner C."/>
            <person name="Sibirny A.A."/>
            <person name="Slot J.C."/>
            <person name="Stielow J.B."/>
            <person name="Sun H."/>
            <person name="Kurtzman C.P."/>
            <person name="Blackwell M."/>
            <person name="Grigoriev I.V."/>
            <person name="Jeffries T.W."/>
        </authorList>
    </citation>
    <scope>NUCLEOTIDE SEQUENCE [LARGE SCALE GENOMIC DNA]</scope>
    <source>
        <strain evidence="6 7">DSM 6958</strain>
    </source>
</reference>
<dbReference type="GO" id="GO:0034553">
    <property type="term" value="P:mitochondrial respiratory chain complex II assembly"/>
    <property type="evidence" value="ECO:0007669"/>
    <property type="project" value="InterPro"/>
</dbReference>
<keyword evidence="2" id="KW-0496">Mitochondrion</keyword>
<dbReference type="OrthoDB" id="273010at2759"/>
<dbReference type="CDD" id="cd20268">
    <property type="entry name" value="Complex1_LYR_SDHAF1_LYRM8"/>
    <property type="match status" value="1"/>
</dbReference>
<feature type="domain" description="Complex 1 LYR protein" evidence="5">
    <location>
        <begin position="12"/>
        <end position="70"/>
    </location>
</feature>
<gene>
    <name evidence="6" type="ORF">NADFUDRAFT_83885</name>
</gene>
<dbReference type="Pfam" id="PF05347">
    <property type="entry name" value="Complex1_LYR"/>
    <property type="match status" value="1"/>
</dbReference>
<evidence type="ECO:0000313" key="7">
    <source>
        <dbReference type="Proteomes" id="UP000095009"/>
    </source>
</evidence>
<evidence type="ECO:0000256" key="4">
    <source>
        <dbReference type="ARBA" id="ARBA00025715"/>
    </source>
</evidence>
<accession>A0A1E3PHI4</accession>
<dbReference type="GO" id="GO:0005759">
    <property type="term" value="C:mitochondrial matrix"/>
    <property type="evidence" value="ECO:0007669"/>
    <property type="project" value="UniProtKB-SubCell"/>
</dbReference>
<dbReference type="InterPro" id="IPR045295">
    <property type="entry name" value="Complex1_LYR_SDHAF1_LYRM8"/>
</dbReference>
<evidence type="ECO:0000256" key="3">
    <source>
        <dbReference type="ARBA" id="ARBA00023186"/>
    </source>
</evidence>
<dbReference type="STRING" id="857566.A0A1E3PHI4"/>
<organism evidence="6 7">
    <name type="scientific">Nadsonia fulvescens var. elongata DSM 6958</name>
    <dbReference type="NCBI Taxonomy" id="857566"/>
    <lineage>
        <taxon>Eukaryota</taxon>
        <taxon>Fungi</taxon>
        <taxon>Dikarya</taxon>
        <taxon>Ascomycota</taxon>
        <taxon>Saccharomycotina</taxon>
        <taxon>Dipodascomycetes</taxon>
        <taxon>Dipodascales</taxon>
        <taxon>Dipodascales incertae sedis</taxon>
        <taxon>Nadsonia</taxon>
    </lineage>
</organism>
<keyword evidence="7" id="KW-1185">Reference proteome</keyword>
<comment type="similarity">
    <text evidence="4">Belongs to the complex I LYR family. SDHAF1 subfamily.</text>
</comment>
<keyword evidence="3" id="KW-0143">Chaperone</keyword>
<dbReference type="EMBL" id="KV454412">
    <property type="protein sequence ID" value="ODQ64402.1"/>
    <property type="molecule type" value="Genomic_DNA"/>
</dbReference>
<proteinExistence type="inferred from homology"/>
<evidence type="ECO:0000259" key="5">
    <source>
        <dbReference type="Pfam" id="PF05347"/>
    </source>
</evidence>
<dbReference type="Proteomes" id="UP000095009">
    <property type="component" value="Unassembled WGS sequence"/>
</dbReference>
<evidence type="ECO:0000256" key="1">
    <source>
        <dbReference type="ARBA" id="ARBA00004305"/>
    </source>
</evidence>
<comment type="subcellular location">
    <subcellularLocation>
        <location evidence="1">Mitochondrion matrix</location>
    </subcellularLocation>
</comment>
<dbReference type="PANTHER" id="PTHR13675:SF1">
    <property type="entry name" value="SUCCINATE DEHYDROGENASE ASSEMBLY FACTOR 1, MITOCHONDRIAL"/>
    <property type="match status" value="1"/>
</dbReference>
<name>A0A1E3PHI4_9ASCO</name>
<protein>
    <recommendedName>
        <fullName evidence="5">Complex 1 LYR protein domain-containing protein</fullName>
    </recommendedName>
</protein>
<dbReference type="InterPro" id="IPR008011">
    <property type="entry name" value="Complex1_LYR_dom"/>
</dbReference>
<evidence type="ECO:0000256" key="2">
    <source>
        <dbReference type="ARBA" id="ARBA00023128"/>
    </source>
</evidence>